<keyword evidence="2" id="KW-1185">Reference proteome</keyword>
<protein>
    <submittedName>
        <fullName evidence="1">Uncharacterized protein</fullName>
    </submittedName>
</protein>
<gene>
    <name evidence="1" type="ORF">Patl1_12128</name>
</gene>
<evidence type="ECO:0000313" key="2">
    <source>
        <dbReference type="Proteomes" id="UP001164250"/>
    </source>
</evidence>
<dbReference type="EMBL" id="CM047908">
    <property type="protein sequence ID" value="KAJ0082263.1"/>
    <property type="molecule type" value="Genomic_DNA"/>
</dbReference>
<organism evidence="1 2">
    <name type="scientific">Pistacia atlantica</name>
    <dbReference type="NCBI Taxonomy" id="434234"/>
    <lineage>
        <taxon>Eukaryota</taxon>
        <taxon>Viridiplantae</taxon>
        <taxon>Streptophyta</taxon>
        <taxon>Embryophyta</taxon>
        <taxon>Tracheophyta</taxon>
        <taxon>Spermatophyta</taxon>
        <taxon>Magnoliopsida</taxon>
        <taxon>eudicotyledons</taxon>
        <taxon>Gunneridae</taxon>
        <taxon>Pentapetalae</taxon>
        <taxon>rosids</taxon>
        <taxon>malvids</taxon>
        <taxon>Sapindales</taxon>
        <taxon>Anacardiaceae</taxon>
        <taxon>Pistacia</taxon>
    </lineage>
</organism>
<evidence type="ECO:0000313" key="1">
    <source>
        <dbReference type="EMBL" id="KAJ0082263.1"/>
    </source>
</evidence>
<accession>A0ACC1A4R9</accession>
<proteinExistence type="predicted"/>
<name>A0ACC1A4R9_9ROSI</name>
<reference evidence="2" key="1">
    <citation type="journal article" date="2023" name="G3 (Bethesda)">
        <title>Genome assembly and association tests identify interacting loci associated with vigor, precocity, and sex in interspecific pistachio rootstocks.</title>
        <authorList>
            <person name="Palmer W."/>
            <person name="Jacygrad E."/>
            <person name="Sagayaradj S."/>
            <person name="Cavanaugh K."/>
            <person name="Han R."/>
            <person name="Bertier L."/>
            <person name="Beede B."/>
            <person name="Kafkas S."/>
            <person name="Golino D."/>
            <person name="Preece J."/>
            <person name="Michelmore R."/>
        </authorList>
    </citation>
    <scope>NUCLEOTIDE SEQUENCE [LARGE SCALE GENOMIC DNA]</scope>
</reference>
<comment type="caution">
    <text evidence="1">The sequence shown here is derived from an EMBL/GenBank/DDBJ whole genome shotgun (WGS) entry which is preliminary data.</text>
</comment>
<dbReference type="Proteomes" id="UP001164250">
    <property type="component" value="Chromosome 12"/>
</dbReference>
<sequence>MLLRRIQAENEKGSSCITRLAQFGSECPLCKSECREVGLRPLHFVENIVTIFKGLDTFSGANMNHSLSSVVGRVLDQCRSQEYNSSNNGQVPVSSQPSTQIQSEGIQECGAGKIDMNRVEQTLLGSPSFDNIKGSDNENQSTLLHHLLVRIPVRFLKFTNVSGQSENPDGKRLGLLDFDNGLSNQDSMVDDFLLPHGELMPRKNYNSNFSPGPSTTNRLELPLRDKKEKDLRKSCRASLLIEATDNNGGPELYKHEPRVKDNDNLGPSIVDQELEVSTRVSDGGERADGRPLKQRLLVVANRLPVSAGGRGEDSWSLEISARGLISALLGVERCIPVFLDEDIAHQYYNGYCNNILWPLFRYLGLLQEDCLATTRSFQSQFAAYIKANQMFAEAVNKHYKDGDVVWCRHYHLFFLPKCLKDRNSGMKVSWFLHTPFPSSEIHRTLPSRSDLLHAVLAADLVG</sequence>